<evidence type="ECO:0000256" key="13">
    <source>
        <dbReference type="RuleBase" id="RU003357"/>
    </source>
</evidence>
<evidence type="ECO:0000256" key="3">
    <source>
        <dbReference type="ARBA" id="ARBA00022448"/>
    </source>
</evidence>
<feature type="signal peptide" evidence="14">
    <location>
        <begin position="1"/>
        <end position="23"/>
    </location>
</feature>
<dbReference type="PANTHER" id="PTHR30069">
    <property type="entry name" value="TONB-DEPENDENT OUTER MEMBRANE RECEPTOR"/>
    <property type="match status" value="1"/>
</dbReference>
<dbReference type="Proteomes" id="UP000027644">
    <property type="component" value="Unassembled WGS sequence"/>
</dbReference>
<keyword evidence="6 14" id="KW-0732">Signal</keyword>
<evidence type="ECO:0000256" key="2">
    <source>
        <dbReference type="ARBA" id="ARBA00009810"/>
    </source>
</evidence>
<gene>
    <name evidence="17" type="ORF">SASC598J21_010460</name>
</gene>
<dbReference type="InterPro" id="IPR012910">
    <property type="entry name" value="Plug_dom"/>
</dbReference>
<evidence type="ECO:0000256" key="6">
    <source>
        <dbReference type="ARBA" id="ARBA00022729"/>
    </source>
</evidence>
<protein>
    <submittedName>
        <fullName evidence="17">Outer membrane receptor for ferrienterochelin and colicin</fullName>
    </submittedName>
</protein>
<keyword evidence="4 12" id="KW-1134">Transmembrane beta strand</keyword>
<evidence type="ECO:0000256" key="12">
    <source>
        <dbReference type="PROSITE-ProRule" id="PRU01360"/>
    </source>
</evidence>
<dbReference type="Gene3D" id="2.170.130.10">
    <property type="entry name" value="TonB-dependent receptor, plug domain"/>
    <property type="match status" value="1"/>
</dbReference>
<dbReference type="Pfam" id="PF07715">
    <property type="entry name" value="Plug"/>
    <property type="match status" value="1"/>
</dbReference>
<proteinExistence type="inferred from homology"/>
<dbReference type="InterPro" id="IPR036942">
    <property type="entry name" value="Beta-barrel_TonB_sf"/>
</dbReference>
<dbReference type="GO" id="GO:0009279">
    <property type="term" value="C:cell outer membrane"/>
    <property type="evidence" value="ECO:0007669"/>
    <property type="project" value="UniProtKB-SubCell"/>
</dbReference>
<accession>A0A074V7L4</accession>
<reference evidence="17 18" key="1">
    <citation type="journal article" date="2014" name="PLoS Genet.">
        <title>Hidden diversity in honey bee gut symbionts detected by single-cell genomics.</title>
        <authorList>
            <person name="Engel P."/>
            <person name="Stepanauskas R."/>
            <person name="Moran N."/>
        </authorList>
    </citation>
    <scope>NUCLEOTIDE SEQUENCE [LARGE SCALE GENOMIC DNA]</scope>
    <source>
        <strain evidence="17 18">SCGC AB-598-J21</strain>
    </source>
</reference>
<organism evidence="17 18">
    <name type="scientific">Snodgrassella alvi SCGC AB-598-J21</name>
    <dbReference type="NCBI Taxonomy" id="1385367"/>
    <lineage>
        <taxon>Bacteria</taxon>
        <taxon>Pseudomonadati</taxon>
        <taxon>Pseudomonadota</taxon>
        <taxon>Betaproteobacteria</taxon>
        <taxon>Neisseriales</taxon>
        <taxon>Neisseriaceae</taxon>
        <taxon>Snodgrassella</taxon>
    </lineage>
</organism>
<dbReference type="SUPFAM" id="SSF56935">
    <property type="entry name" value="Porins"/>
    <property type="match status" value="1"/>
</dbReference>
<keyword evidence="5 12" id="KW-0812">Transmembrane</keyword>
<evidence type="ECO:0000259" key="16">
    <source>
        <dbReference type="Pfam" id="PF07715"/>
    </source>
</evidence>
<comment type="similarity">
    <text evidence="2 12 13">Belongs to the TonB-dependent receptor family.</text>
</comment>
<sequence>MRKLVHHSFSLALLSTLISPLYAAEAELDDVVVTASGFKQQAKNAAASITVINAKELETKEYHDVTDALLDVPGVVVTGGGSTKDISIRGMSGAYTMLLIDGKRVNSRGVRPNSDGPGIEQGWMPPISAIQRIEVIRGPASALYGSDAMGGVINIITKKTAADWTGSIKADATIQQHSNSGNTLQSSVYVSGPLIQDKLGIRVNAGYSHRDEDKFIGGYKEQRMRNGDLVLSWTPDDKNTIDFELNRSLQNRNGKVGKTIDTAPRRGVKPTDDYTLYDRNQYSITHRGYYDKIDTQTYVQREENDNPSRDMHEKNTIFNTQTQFRLNKHTLSIGGRWQREELNDTGNQLVINGRRLTHLERDSWAVFGQDEWRIVPTFALTGAARLDHDENYGSEITPKFYGVWTPNKEWTIKGGYSRGYKAPALRAASDGWGQVTGGGYSNGIIIGNSNLKPEKSDNFEISFNWDNNRNLSAGLTTYYTKFKNKITEVRTCQGKAGSNACSWRNEYFDFISQRENVDKAVLRGIEATFGWKITPKVDWSANYTYTHSEQKSGQFSGKPLNEMPKNMFNTTLNWNATEKLSTWARWNFRSRTSDYLSRTSMAIGKPSYGFVDTGLVFKPKKDLILSGGIYNIFDKRVDQKDYGRTLDGRRYSISAQVNF</sequence>
<dbReference type="GO" id="GO:0015344">
    <property type="term" value="F:siderophore uptake transmembrane transporter activity"/>
    <property type="evidence" value="ECO:0007669"/>
    <property type="project" value="TreeGrafter"/>
</dbReference>
<keyword evidence="9 12" id="KW-0472">Membrane</keyword>
<evidence type="ECO:0000256" key="8">
    <source>
        <dbReference type="ARBA" id="ARBA00023077"/>
    </source>
</evidence>
<name>A0A074V7L4_9NEIS</name>
<dbReference type="AlphaFoldDB" id="A0A074V7L4"/>
<keyword evidence="10 17" id="KW-0675">Receptor</keyword>
<dbReference type="Pfam" id="PF00593">
    <property type="entry name" value="TonB_dep_Rec_b-barrel"/>
    <property type="match status" value="1"/>
</dbReference>
<evidence type="ECO:0000256" key="4">
    <source>
        <dbReference type="ARBA" id="ARBA00022452"/>
    </source>
</evidence>
<keyword evidence="11 12" id="KW-0998">Cell outer membrane</keyword>
<feature type="domain" description="TonB-dependent receptor plug" evidence="16">
    <location>
        <begin position="43"/>
        <end position="152"/>
    </location>
</feature>
<dbReference type="GO" id="GO:0044718">
    <property type="term" value="P:siderophore transmembrane transport"/>
    <property type="evidence" value="ECO:0007669"/>
    <property type="project" value="TreeGrafter"/>
</dbReference>
<evidence type="ECO:0000256" key="9">
    <source>
        <dbReference type="ARBA" id="ARBA00023136"/>
    </source>
</evidence>
<dbReference type="Gene3D" id="2.40.170.20">
    <property type="entry name" value="TonB-dependent receptor, beta-barrel domain"/>
    <property type="match status" value="1"/>
</dbReference>
<feature type="domain" description="TonB-dependent receptor-like beta-barrel" evidence="15">
    <location>
        <begin position="232"/>
        <end position="632"/>
    </location>
</feature>
<dbReference type="EMBL" id="AVQL01000433">
    <property type="protein sequence ID" value="KEQ01191.1"/>
    <property type="molecule type" value="Genomic_DNA"/>
</dbReference>
<dbReference type="PANTHER" id="PTHR30069:SF53">
    <property type="entry name" value="COLICIN I RECEPTOR-RELATED"/>
    <property type="match status" value="1"/>
</dbReference>
<keyword evidence="7" id="KW-0406">Ion transport</keyword>
<evidence type="ECO:0000256" key="10">
    <source>
        <dbReference type="ARBA" id="ARBA00023170"/>
    </source>
</evidence>
<dbReference type="CDD" id="cd01347">
    <property type="entry name" value="ligand_gated_channel"/>
    <property type="match status" value="1"/>
</dbReference>
<dbReference type="NCBIfam" id="NF010038">
    <property type="entry name" value="PRK13513.1"/>
    <property type="match status" value="1"/>
</dbReference>
<keyword evidence="8 13" id="KW-0798">TonB box</keyword>
<evidence type="ECO:0000259" key="15">
    <source>
        <dbReference type="Pfam" id="PF00593"/>
    </source>
</evidence>
<dbReference type="PROSITE" id="PS52016">
    <property type="entry name" value="TONB_DEPENDENT_REC_3"/>
    <property type="match status" value="1"/>
</dbReference>
<keyword evidence="3 12" id="KW-0813">Transport</keyword>
<dbReference type="InterPro" id="IPR039426">
    <property type="entry name" value="TonB-dep_rcpt-like"/>
</dbReference>
<evidence type="ECO:0000256" key="1">
    <source>
        <dbReference type="ARBA" id="ARBA00004571"/>
    </source>
</evidence>
<evidence type="ECO:0000256" key="5">
    <source>
        <dbReference type="ARBA" id="ARBA00022692"/>
    </source>
</evidence>
<evidence type="ECO:0000256" key="7">
    <source>
        <dbReference type="ARBA" id="ARBA00023065"/>
    </source>
</evidence>
<evidence type="ECO:0000313" key="17">
    <source>
        <dbReference type="EMBL" id="KEQ01191.1"/>
    </source>
</evidence>
<comment type="subcellular location">
    <subcellularLocation>
        <location evidence="1 12">Cell outer membrane</location>
        <topology evidence="1 12">Multi-pass membrane protein</topology>
    </subcellularLocation>
</comment>
<comment type="caution">
    <text evidence="17">The sequence shown here is derived from an EMBL/GenBank/DDBJ whole genome shotgun (WGS) entry which is preliminary data.</text>
</comment>
<evidence type="ECO:0000256" key="14">
    <source>
        <dbReference type="SAM" id="SignalP"/>
    </source>
</evidence>
<feature type="chain" id="PRO_5001700504" evidence="14">
    <location>
        <begin position="24"/>
        <end position="659"/>
    </location>
</feature>
<evidence type="ECO:0000313" key="18">
    <source>
        <dbReference type="Proteomes" id="UP000027644"/>
    </source>
</evidence>
<dbReference type="InterPro" id="IPR037066">
    <property type="entry name" value="Plug_dom_sf"/>
</dbReference>
<dbReference type="InterPro" id="IPR000531">
    <property type="entry name" value="Beta-barrel_TonB"/>
</dbReference>
<evidence type="ECO:0000256" key="11">
    <source>
        <dbReference type="ARBA" id="ARBA00023237"/>
    </source>
</evidence>